<evidence type="ECO:0000313" key="1">
    <source>
        <dbReference type="EMBL" id="KKQ90267.1"/>
    </source>
</evidence>
<comment type="caution">
    <text evidence="1">The sequence shown here is derived from an EMBL/GenBank/DDBJ whole genome shotgun (WGS) entry which is preliminary data.</text>
</comment>
<accession>A0A0G0LGS0</accession>
<proteinExistence type="predicted"/>
<evidence type="ECO:0000313" key="2">
    <source>
        <dbReference type="Proteomes" id="UP000033862"/>
    </source>
</evidence>
<dbReference type="EMBL" id="LBVS01000017">
    <property type="protein sequence ID" value="KKQ90267.1"/>
    <property type="molecule type" value="Genomic_DNA"/>
</dbReference>
<name>A0A0G0LGS0_9BACT</name>
<dbReference type="Proteomes" id="UP000033862">
    <property type="component" value="Unassembled WGS sequence"/>
</dbReference>
<reference evidence="1 2" key="1">
    <citation type="journal article" date="2015" name="Nature">
        <title>rRNA introns, odd ribosomes, and small enigmatic genomes across a large radiation of phyla.</title>
        <authorList>
            <person name="Brown C.T."/>
            <person name="Hug L.A."/>
            <person name="Thomas B.C."/>
            <person name="Sharon I."/>
            <person name="Castelle C.J."/>
            <person name="Singh A."/>
            <person name="Wilkins M.J."/>
            <person name="Williams K.H."/>
            <person name="Banfield J.F."/>
        </authorList>
    </citation>
    <scope>NUCLEOTIDE SEQUENCE [LARGE SCALE GENOMIC DNA]</scope>
</reference>
<dbReference type="AlphaFoldDB" id="A0A0G0LGS0"/>
<gene>
    <name evidence="1" type="ORF">UT15_C0017G0007</name>
</gene>
<organism evidence="1 2">
    <name type="scientific">Berkelbacteria bacterium GW2011_GWA1_39_10</name>
    <dbReference type="NCBI Taxonomy" id="1618332"/>
    <lineage>
        <taxon>Bacteria</taxon>
        <taxon>Candidatus Berkelbacteria</taxon>
    </lineage>
</organism>
<protein>
    <submittedName>
        <fullName evidence="1">Uncharacterized protein</fullName>
    </submittedName>
</protein>
<sequence length="86" mass="10126">MVDDVETHEKTIALVLSGKIRCKEEAGELSDREREYAKLACYSHLQKHRNDLLPTLCRLKNLLPRSFHDEIRTMAQNIFDVEWERA</sequence>